<protein>
    <recommendedName>
        <fullName evidence="3">DUF86 domain-containing protein</fullName>
    </recommendedName>
</protein>
<sequence length="114" mass="13618">MEYSKEDKEVISKVMKEISIINSYMTQVGDICDLNADQYYKAAKIKPLLEMCYLAYGRMHLELDKIPEYKSFAIETEYVETWYSQKIPLYEWKVGFEQIYTRLTNNVKECLTNR</sequence>
<organism evidence="1 2">
    <name type="scientific">Bacteroides intestinalis</name>
    <dbReference type="NCBI Taxonomy" id="329854"/>
    <lineage>
        <taxon>Bacteria</taxon>
        <taxon>Pseudomonadati</taxon>
        <taxon>Bacteroidota</taxon>
        <taxon>Bacteroidia</taxon>
        <taxon>Bacteroidales</taxon>
        <taxon>Bacteroidaceae</taxon>
        <taxon>Bacteroides</taxon>
    </lineage>
</organism>
<dbReference type="EMBL" id="QRPE01000028">
    <property type="protein sequence ID" value="RHL88493.1"/>
    <property type="molecule type" value="Genomic_DNA"/>
</dbReference>
<proteinExistence type="predicted"/>
<evidence type="ECO:0008006" key="3">
    <source>
        <dbReference type="Google" id="ProtNLM"/>
    </source>
</evidence>
<evidence type="ECO:0000313" key="2">
    <source>
        <dbReference type="Proteomes" id="UP000285013"/>
    </source>
</evidence>
<dbReference type="AlphaFoldDB" id="A0A415N0R5"/>
<comment type="caution">
    <text evidence="1">The sequence shown here is derived from an EMBL/GenBank/DDBJ whole genome shotgun (WGS) entry which is preliminary data.</text>
</comment>
<dbReference type="RefSeq" id="WP_118423488.1">
    <property type="nucleotide sequence ID" value="NZ_QRPE01000028.1"/>
</dbReference>
<evidence type="ECO:0000313" key="1">
    <source>
        <dbReference type="EMBL" id="RHL88493.1"/>
    </source>
</evidence>
<reference evidence="1 2" key="1">
    <citation type="submission" date="2018-08" db="EMBL/GenBank/DDBJ databases">
        <title>A genome reference for cultivated species of the human gut microbiota.</title>
        <authorList>
            <person name="Zou Y."/>
            <person name="Xue W."/>
            <person name="Luo G."/>
        </authorList>
    </citation>
    <scope>NUCLEOTIDE SEQUENCE [LARGE SCALE GENOMIC DNA]</scope>
    <source>
        <strain evidence="1 2">AF36-16BH</strain>
    </source>
</reference>
<gene>
    <name evidence="1" type="ORF">DWZ95_18815</name>
</gene>
<name>A0A415N0R5_9BACE</name>
<dbReference type="Proteomes" id="UP000285013">
    <property type="component" value="Unassembled WGS sequence"/>
</dbReference>
<accession>A0A415N0R5</accession>